<evidence type="ECO:0000313" key="3">
    <source>
        <dbReference type="EMBL" id="TDZ36111.1"/>
    </source>
</evidence>
<feature type="region of interest" description="Disordered" evidence="1">
    <location>
        <begin position="1"/>
        <end position="132"/>
    </location>
</feature>
<protein>
    <submittedName>
        <fullName evidence="3">Uncharacterized protein</fullName>
    </submittedName>
</protein>
<organism evidence="3 4">
    <name type="scientific">Colletotrichum spinosum</name>
    <dbReference type="NCBI Taxonomy" id="1347390"/>
    <lineage>
        <taxon>Eukaryota</taxon>
        <taxon>Fungi</taxon>
        <taxon>Dikarya</taxon>
        <taxon>Ascomycota</taxon>
        <taxon>Pezizomycotina</taxon>
        <taxon>Sordariomycetes</taxon>
        <taxon>Hypocreomycetidae</taxon>
        <taxon>Glomerellales</taxon>
        <taxon>Glomerellaceae</taxon>
        <taxon>Colletotrichum</taxon>
        <taxon>Colletotrichum orbiculare species complex</taxon>
    </lineage>
</organism>
<reference evidence="3 4" key="1">
    <citation type="submission" date="2018-11" db="EMBL/GenBank/DDBJ databases">
        <title>Genome sequence and assembly of Colletotrichum spinosum.</title>
        <authorList>
            <person name="Gan P."/>
            <person name="Shirasu K."/>
        </authorList>
    </citation>
    <scope>NUCLEOTIDE SEQUENCE [LARGE SCALE GENOMIC DNA]</scope>
    <source>
        <strain evidence="3 4">CBS 515.97</strain>
    </source>
</reference>
<comment type="caution">
    <text evidence="3">The sequence shown here is derived from an EMBL/GenBank/DDBJ whole genome shotgun (WGS) entry which is preliminary data.</text>
</comment>
<dbReference type="EMBL" id="QAPG01000034">
    <property type="protein sequence ID" value="TDZ36111.1"/>
    <property type="molecule type" value="Genomic_DNA"/>
</dbReference>
<evidence type="ECO:0000256" key="2">
    <source>
        <dbReference type="SAM" id="Phobius"/>
    </source>
</evidence>
<proteinExistence type="predicted"/>
<feature type="compositionally biased region" description="Polar residues" evidence="1">
    <location>
        <begin position="24"/>
        <end position="34"/>
    </location>
</feature>
<keyword evidence="2" id="KW-0812">Transmembrane</keyword>
<accession>A0A4R8QBM7</accession>
<dbReference type="Proteomes" id="UP000295083">
    <property type="component" value="Unassembled WGS sequence"/>
</dbReference>
<evidence type="ECO:0000313" key="4">
    <source>
        <dbReference type="Proteomes" id="UP000295083"/>
    </source>
</evidence>
<keyword evidence="2" id="KW-0472">Membrane</keyword>
<name>A0A4R8QBM7_9PEZI</name>
<feature type="transmembrane region" description="Helical" evidence="2">
    <location>
        <begin position="155"/>
        <end position="173"/>
    </location>
</feature>
<keyword evidence="4" id="KW-1185">Reference proteome</keyword>
<gene>
    <name evidence="3" type="ORF">C8035_v007908</name>
</gene>
<evidence type="ECO:0000256" key="1">
    <source>
        <dbReference type="SAM" id="MobiDB-lite"/>
    </source>
</evidence>
<keyword evidence="2" id="KW-1133">Transmembrane helix</keyword>
<dbReference type="AlphaFoldDB" id="A0A4R8QBM7"/>
<sequence length="185" mass="19981">MYASATKRNRPPPTPKPINVNPMKPSSDSQTSRRASVAPAEPTPPTAQTATHSAFPVSPMSTTETPREGSFVPAPPANTPVTGTAGDQSRRSIGELVSEPTKWSPRSPLSGSMRLQGGLGGPLFEEDEDEDDDWGYDDDQPHVNFSKEHESSGRYIWATGVLALLILLACLMGRQTCFVNEMMPN</sequence>